<proteinExistence type="predicted"/>
<dbReference type="RefSeq" id="WP_066745762.1">
    <property type="nucleotide sequence ID" value="NZ_CP016757.1"/>
</dbReference>
<evidence type="ECO:0000313" key="2">
    <source>
        <dbReference type="Proteomes" id="UP000093044"/>
    </source>
</evidence>
<dbReference type="AlphaFoldDB" id="A0A1B2I652"/>
<organism evidence="1 2">
    <name type="scientific">Cloacibacillus porcorum</name>
    <dbReference type="NCBI Taxonomy" id="1197717"/>
    <lineage>
        <taxon>Bacteria</taxon>
        <taxon>Thermotogati</taxon>
        <taxon>Synergistota</taxon>
        <taxon>Synergistia</taxon>
        <taxon>Synergistales</taxon>
        <taxon>Synergistaceae</taxon>
        <taxon>Cloacibacillus</taxon>
    </lineage>
</organism>
<dbReference type="STRING" id="1197717.BED41_10465"/>
<accession>A0A1B2I652</accession>
<name>A0A1B2I652_9BACT</name>
<reference evidence="1" key="1">
    <citation type="submission" date="2016-08" db="EMBL/GenBank/DDBJ databases">
        <title>Complete genome of Cloacibacillus porcorum.</title>
        <authorList>
            <person name="Looft T."/>
            <person name="Bayles D.O."/>
            <person name="Alt D.P."/>
        </authorList>
    </citation>
    <scope>NUCLEOTIDE SEQUENCE [LARGE SCALE GENOMIC DNA]</scope>
    <source>
        <strain evidence="1">CL-84</strain>
    </source>
</reference>
<dbReference type="EMBL" id="CP016757">
    <property type="protein sequence ID" value="ANZ45452.1"/>
    <property type="molecule type" value="Genomic_DNA"/>
</dbReference>
<dbReference type="GeneID" id="83058271"/>
<gene>
    <name evidence="1" type="ORF">BED41_10465</name>
</gene>
<dbReference type="Proteomes" id="UP000093044">
    <property type="component" value="Chromosome"/>
</dbReference>
<evidence type="ECO:0000313" key="1">
    <source>
        <dbReference type="EMBL" id="ANZ45452.1"/>
    </source>
</evidence>
<keyword evidence="2" id="KW-1185">Reference proteome</keyword>
<dbReference type="KEGG" id="cpor:BED41_10465"/>
<sequence>MALGPLALSHEDLWHITRGQIIDKVIAYNYGTYLQRREAAITSAYAAICQDGESHTIDELCGIWNGVRIVDEEEYKKQQLKKIRGGTHAKLE</sequence>
<dbReference type="OrthoDB" id="6049at2"/>
<protein>
    <submittedName>
        <fullName evidence="1">Uncharacterized protein</fullName>
    </submittedName>
</protein>